<proteinExistence type="predicted"/>
<dbReference type="GO" id="GO:0005886">
    <property type="term" value="C:plasma membrane"/>
    <property type="evidence" value="ECO:0007669"/>
    <property type="project" value="UniProtKB-SubCell"/>
</dbReference>
<dbReference type="InterPro" id="IPR027417">
    <property type="entry name" value="P-loop_NTPase"/>
</dbReference>
<dbReference type="PANTHER" id="PTHR42711">
    <property type="entry name" value="ABC TRANSPORTER ATP-BINDING PROTEIN"/>
    <property type="match status" value="1"/>
</dbReference>
<dbReference type="STRING" id="31964.CMS2969"/>
<evidence type="ECO:0000256" key="2">
    <source>
        <dbReference type="ARBA" id="ARBA00022448"/>
    </source>
</evidence>
<gene>
    <name evidence="7" type="ordered locus">CMS2969</name>
</gene>
<dbReference type="PROSITE" id="PS50893">
    <property type="entry name" value="ABC_TRANSPORTER_2"/>
    <property type="match status" value="1"/>
</dbReference>
<keyword evidence="2" id="KW-0813">Transport</keyword>
<dbReference type="EMBL" id="AM849034">
    <property type="protein sequence ID" value="CAQ03040.1"/>
    <property type="molecule type" value="Genomic_DNA"/>
</dbReference>
<sequence length="290" mass="31116">MGVDFGSTTALSDVDLDIHEGEVVGLIGANGAGKSTVIGLLHGAVLPTRGRVHLFGSDPRDPRSRMRLGTTPQSVALPETLRVDELIRLVGAHFRDQAPRDEIVRDFGIEPFLRTRAGALSGGQQRAVAVALAFLGSPRLVLLDEPTAGLDLVVRRRLREAIARRAAGGCTVLLTSHYFEDIEDLATRIVVLAAGRVTADGSLAEMRRGGREVEISFATDDPSAFVGVTPADASRIIGRRLHLTTDDPDELLRSVYAVGSRVDDLEVRRVSLEDALLSLPRHADPEGSGR</sequence>
<dbReference type="Gene3D" id="3.40.50.300">
    <property type="entry name" value="P-loop containing nucleotide triphosphate hydrolases"/>
    <property type="match status" value="1"/>
</dbReference>
<dbReference type="InterPro" id="IPR003593">
    <property type="entry name" value="AAA+_ATPase"/>
</dbReference>
<dbReference type="HOGENOM" id="CLU_000604_1_2_11"/>
<keyword evidence="8" id="KW-1185">Reference proteome</keyword>
<dbReference type="SMART" id="SM00382">
    <property type="entry name" value="AAA"/>
    <property type="match status" value="1"/>
</dbReference>
<dbReference type="GO" id="GO:0016887">
    <property type="term" value="F:ATP hydrolysis activity"/>
    <property type="evidence" value="ECO:0007669"/>
    <property type="project" value="InterPro"/>
</dbReference>
<protein>
    <submittedName>
        <fullName evidence="7">ABC transporter ATP-binding protein</fullName>
    </submittedName>
</protein>
<dbReference type="AlphaFoldDB" id="B0RCU9"/>
<comment type="subcellular location">
    <subcellularLocation>
        <location evidence="1">Cell membrane</location>
        <topology evidence="1">Peripheral membrane protein</topology>
    </subcellularLocation>
</comment>
<dbReference type="GO" id="GO:0046677">
    <property type="term" value="P:response to antibiotic"/>
    <property type="evidence" value="ECO:0007669"/>
    <property type="project" value="UniProtKB-KW"/>
</dbReference>
<evidence type="ECO:0000259" key="6">
    <source>
        <dbReference type="PROSITE" id="PS50893"/>
    </source>
</evidence>
<dbReference type="InterPro" id="IPR017871">
    <property type="entry name" value="ABC_transporter-like_CS"/>
</dbReference>
<keyword evidence="5" id="KW-0046">Antibiotic resistance</keyword>
<feature type="domain" description="ABC transporter" evidence="6">
    <location>
        <begin position="1"/>
        <end position="219"/>
    </location>
</feature>
<accession>B0RCU9</accession>
<dbReference type="InterPro" id="IPR050763">
    <property type="entry name" value="ABC_transporter_ATP-binding"/>
</dbReference>
<dbReference type="eggNOG" id="COG1131">
    <property type="taxonomic scope" value="Bacteria"/>
</dbReference>
<organism evidence="7 8">
    <name type="scientific">Clavibacter sepedonicus</name>
    <name type="common">Clavibacter michiganensis subsp. sepedonicus</name>
    <dbReference type="NCBI Taxonomy" id="31964"/>
    <lineage>
        <taxon>Bacteria</taxon>
        <taxon>Bacillati</taxon>
        <taxon>Actinomycetota</taxon>
        <taxon>Actinomycetes</taxon>
        <taxon>Micrococcales</taxon>
        <taxon>Microbacteriaceae</taxon>
        <taxon>Clavibacter</taxon>
    </lineage>
</organism>
<dbReference type="PANTHER" id="PTHR42711:SF17">
    <property type="entry name" value="ABC TRANSPORTER ATP-BINDING PROTEIN"/>
    <property type="match status" value="1"/>
</dbReference>
<dbReference type="Pfam" id="PF00005">
    <property type="entry name" value="ABC_tran"/>
    <property type="match status" value="1"/>
</dbReference>
<dbReference type="RefSeq" id="WP_012300189.1">
    <property type="nucleotide sequence ID" value="NC_010407.1"/>
</dbReference>
<evidence type="ECO:0000313" key="8">
    <source>
        <dbReference type="Proteomes" id="UP000001318"/>
    </source>
</evidence>
<evidence type="ECO:0000256" key="1">
    <source>
        <dbReference type="ARBA" id="ARBA00004202"/>
    </source>
</evidence>
<dbReference type="GeneID" id="29472053"/>
<evidence type="ECO:0000256" key="4">
    <source>
        <dbReference type="ARBA" id="ARBA00022840"/>
    </source>
</evidence>
<dbReference type="CDD" id="cd03230">
    <property type="entry name" value="ABC_DR_subfamily_A"/>
    <property type="match status" value="1"/>
</dbReference>
<evidence type="ECO:0000256" key="5">
    <source>
        <dbReference type="ARBA" id="ARBA00023251"/>
    </source>
</evidence>
<name>B0RCU9_CLASE</name>
<reference evidence="7 8" key="1">
    <citation type="journal article" date="2008" name="J. Bacteriol.">
        <title>Genome of the actinomycete plant pathogen Clavibacter michiganensis subsp. sepedonicus suggests recent niche adaptation.</title>
        <authorList>
            <person name="Bentley S.D."/>
            <person name="Corton C."/>
            <person name="Brown S.E."/>
            <person name="Barron A."/>
            <person name="Clark L."/>
            <person name="Doggett J."/>
            <person name="Harris B."/>
            <person name="Ormond D."/>
            <person name="Quail M.A."/>
            <person name="May G."/>
            <person name="Francis D."/>
            <person name="Knudson D."/>
            <person name="Parkhill J."/>
            <person name="Ishimaru C.A."/>
        </authorList>
    </citation>
    <scope>NUCLEOTIDE SEQUENCE [LARGE SCALE GENOMIC DNA]</scope>
    <source>
        <strain evidence="8">ATCC 33113 / DSM 20744 / JCM 9667 / LMG 2889 / ICMP 2535 / C-1</strain>
    </source>
</reference>
<evidence type="ECO:0000256" key="3">
    <source>
        <dbReference type="ARBA" id="ARBA00022741"/>
    </source>
</evidence>
<dbReference type="InterPro" id="IPR003439">
    <property type="entry name" value="ABC_transporter-like_ATP-bd"/>
</dbReference>
<dbReference type="KEGG" id="cms:CMS2969"/>
<evidence type="ECO:0000313" key="7">
    <source>
        <dbReference type="EMBL" id="CAQ03040.1"/>
    </source>
</evidence>
<keyword evidence="3" id="KW-0547">Nucleotide-binding</keyword>
<keyword evidence="4 7" id="KW-0067">ATP-binding</keyword>
<dbReference type="GO" id="GO:0005524">
    <property type="term" value="F:ATP binding"/>
    <property type="evidence" value="ECO:0007669"/>
    <property type="project" value="UniProtKB-KW"/>
</dbReference>
<dbReference type="PROSITE" id="PS00211">
    <property type="entry name" value="ABC_TRANSPORTER_1"/>
    <property type="match status" value="1"/>
</dbReference>
<dbReference type="SUPFAM" id="SSF52540">
    <property type="entry name" value="P-loop containing nucleoside triphosphate hydrolases"/>
    <property type="match status" value="1"/>
</dbReference>
<dbReference type="Proteomes" id="UP000001318">
    <property type="component" value="Chromosome"/>
</dbReference>